<proteinExistence type="inferred from homology"/>
<gene>
    <name evidence="11" type="ORF">OIN59_05015</name>
</gene>
<feature type="transmembrane region" description="Helical" evidence="9">
    <location>
        <begin position="45"/>
        <end position="68"/>
    </location>
</feature>
<evidence type="ECO:0000256" key="3">
    <source>
        <dbReference type="ARBA" id="ARBA00022448"/>
    </source>
</evidence>
<dbReference type="InterPro" id="IPR013525">
    <property type="entry name" value="ABC2_TM"/>
</dbReference>
<keyword evidence="7" id="KW-0762">Sugar transport</keyword>
<feature type="domain" description="ABC-2 type transporter transmembrane" evidence="10">
    <location>
        <begin position="29"/>
        <end position="232"/>
    </location>
</feature>
<feature type="transmembrane region" description="Helical" evidence="9">
    <location>
        <begin position="187"/>
        <end position="206"/>
    </location>
</feature>
<keyword evidence="6 9" id="KW-1133">Transmembrane helix</keyword>
<keyword evidence="7" id="KW-0625">Polysaccharide transport</keyword>
<evidence type="ECO:0000259" key="10">
    <source>
        <dbReference type="Pfam" id="PF01061"/>
    </source>
</evidence>
<dbReference type="RefSeq" id="WP_274107724.1">
    <property type="nucleotide sequence ID" value="NZ_JAPCKI010000002.1"/>
</dbReference>
<evidence type="ECO:0000256" key="7">
    <source>
        <dbReference type="ARBA" id="ARBA00023047"/>
    </source>
</evidence>
<evidence type="ECO:0000256" key="4">
    <source>
        <dbReference type="ARBA" id="ARBA00022475"/>
    </source>
</evidence>
<keyword evidence="3" id="KW-0813">Transport</keyword>
<accession>A0ABT5RTS9</accession>
<evidence type="ECO:0000313" key="11">
    <source>
        <dbReference type="EMBL" id="MDD2176785.1"/>
    </source>
</evidence>
<reference evidence="11" key="1">
    <citation type="submission" date="2022-10" db="EMBL/GenBank/DDBJ databases">
        <title>Description of microaerobic benzene degrading bacteria.</title>
        <authorList>
            <person name="Bedics A."/>
            <person name="Tancsics A."/>
            <person name="Banerjee S."/>
        </authorList>
    </citation>
    <scope>NUCLEOTIDE SEQUENCE</scope>
    <source>
        <strain evidence="11">D2M1</strain>
    </source>
</reference>
<feature type="transmembrane region" description="Helical" evidence="9">
    <location>
        <begin position="218"/>
        <end position="238"/>
    </location>
</feature>
<feature type="transmembrane region" description="Helical" evidence="9">
    <location>
        <begin position="244"/>
        <end position="263"/>
    </location>
</feature>
<dbReference type="PANTHER" id="PTHR30413:SF10">
    <property type="entry name" value="CAPSULE POLYSACCHARIDE EXPORT INNER-MEMBRANE PROTEIN CTRC"/>
    <property type="match status" value="1"/>
</dbReference>
<evidence type="ECO:0000313" key="12">
    <source>
        <dbReference type="Proteomes" id="UP001148932"/>
    </source>
</evidence>
<keyword evidence="8 9" id="KW-0472">Membrane</keyword>
<evidence type="ECO:0000256" key="8">
    <source>
        <dbReference type="ARBA" id="ARBA00023136"/>
    </source>
</evidence>
<dbReference type="Pfam" id="PF01061">
    <property type="entry name" value="ABC2_membrane"/>
    <property type="match status" value="1"/>
</dbReference>
<dbReference type="EMBL" id="JAPCKI010000002">
    <property type="protein sequence ID" value="MDD2176785.1"/>
    <property type="molecule type" value="Genomic_DNA"/>
</dbReference>
<dbReference type="Proteomes" id="UP001148932">
    <property type="component" value="Unassembled WGS sequence"/>
</dbReference>
<comment type="subcellular location">
    <subcellularLocation>
        <location evidence="1">Cell membrane</location>
        <topology evidence="1">Multi-pass membrane protein</topology>
    </subcellularLocation>
</comment>
<dbReference type="PANTHER" id="PTHR30413">
    <property type="entry name" value="INNER MEMBRANE TRANSPORT PERMEASE"/>
    <property type="match status" value="1"/>
</dbReference>
<evidence type="ECO:0000256" key="6">
    <source>
        <dbReference type="ARBA" id="ARBA00022989"/>
    </source>
</evidence>
<feature type="transmembrane region" description="Helical" evidence="9">
    <location>
        <begin position="121"/>
        <end position="144"/>
    </location>
</feature>
<feature type="transmembrane region" description="Helical" evidence="9">
    <location>
        <begin position="80"/>
        <end position="101"/>
    </location>
</feature>
<name>A0ABT5RTS9_9BURK</name>
<comment type="similarity">
    <text evidence="2">Belongs to the ABC-2 integral membrane protein family.</text>
</comment>
<feature type="transmembrane region" description="Helical" evidence="9">
    <location>
        <begin position="156"/>
        <end position="181"/>
    </location>
</feature>
<organism evidence="11 12">
    <name type="scientific">Acidovorax benzenivorans</name>
    <dbReference type="NCBI Taxonomy" id="2987520"/>
    <lineage>
        <taxon>Bacteria</taxon>
        <taxon>Pseudomonadati</taxon>
        <taxon>Pseudomonadota</taxon>
        <taxon>Betaproteobacteria</taxon>
        <taxon>Burkholderiales</taxon>
        <taxon>Comamonadaceae</taxon>
        <taxon>Acidovorax</taxon>
    </lineage>
</organism>
<keyword evidence="12" id="KW-1185">Reference proteome</keyword>
<evidence type="ECO:0000256" key="5">
    <source>
        <dbReference type="ARBA" id="ARBA00022692"/>
    </source>
</evidence>
<protein>
    <submittedName>
        <fullName evidence="11">ABC transporter permease</fullName>
    </submittedName>
</protein>
<keyword evidence="4" id="KW-1003">Cell membrane</keyword>
<keyword evidence="5 9" id="KW-0812">Transmembrane</keyword>
<sequence>MTKSDSHAVAATPATPRSARQLWVLWRYWMVREFKTRYAGSVLGFVWAFVQPLASLAIFYVLFGLVLAVRVPGLEVNNGYLLHLLAGLAVWLPFTDAIGRGVGCLAAYEDFLRKQPMPAEILPAVSVGGSLLVLGIGYGLLLVLSVGEGVGPYASLAWLPFLVLAQIVMTYGLTLLLSMAHFLWRDVGSMVAFGLQLWFYVTPIVYPLSQVPEKFHHWFLFNPVACLVLMVQGTVLHMPVPPGTAMALVAWVLALGGGGWWFFRSMKSALGEAL</sequence>
<evidence type="ECO:0000256" key="1">
    <source>
        <dbReference type="ARBA" id="ARBA00004651"/>
    </source>
</evidence>
<evidence type="ECO:0000256" key="2">
    <source>
        <dbReference type="ARBA" id="ARBA00007783"/>
    </source>
</evidence>
<evidence type="ECO:0000256" key="9">
    <source>
        <dbReference type="SAM" id="Phobius"/>
    </source>
</evidence>
<comment type="caution">
    <text evidence="11">The sequence shown here is derived from an EMBL/GenBank/DDBJ whole genome shotgun (WGS) entry which is preliminary data.</text>
</comment>